<accession>A0A699K5V6</accession>
<comment type="caution">
    <text evidence="2">The sequence shown here is derived from an EMBL/GenBank/DDBJ whole genome shotgun (WGS) entry which is preliminary data.</text>
</comment>
<evidence type="ECO:0000313" key="2">
    <source>
        <dbReference type="EMBL" id="GFA76426.1"/>
    </source>
</evidence>
<feature type="non-terminal residue" evidence="2">
    <location>
        <position position="1"/>
    </location>
</feature>
<evidence type="ECO:0000256" key="1">
    <source>
        <dbReference type="SAM" id="MobiDB-lite"/>
    </source>
</evidence>
<organism evidence="2">
    <name type="scientific">Tanacetum cinerariifolium</name>
    <name type="common">Dalmatian daisy</name>
    <name type="synonym">Chrysanthemum cinerariifolium</name>
    <dbReference type="NCBI Taxonomy" id="118510"/>
    <lineage>
        <taxon>Eukaryota</taxon>
        <taxon>Viridiplantae</taxon>
        <taxon>Streptophyta</taxon>
        <taxon>Embryophyta</taxon>
        <taxon>Tracheophyta</taxon>
        <taxon>Spermatophyta</taxon>
        <taxon>Magnoliopsida</taxon>
        <taxon>eudicotyledons</taxon>
        <taxon>Gunneridae</taxon>
        <taxon>Pentapetalae</taxon>
        <taxon>asterids</taxon>
        <taxon>campanulids</taxon>
        <taxon>Asterales</taxon>
        <taxon>Asteraceae</taxon>
        <taxon>Asteroideae</taxon>
        <taxon>Anthemideae</taxon>
        <taxon>Anthemidinae</taxon>
        <taxon>Tanacetum</taxon>
    </lineage>
</organism>
<sequence length="42" mass="4163">EEEARLCSCDRVAVGSVVTGGGGGGLSGGDGEWHSGGDGLWW</sequence>
<feature type="region of interest" description="Disordered" evidence="1">
    <location>
        <begin position="20"/>
        <end position="42"/>
    </location>
</feature>
<protein>
    <submittedName>
        <fullName evidence="2">Uncharacterized protein</fullName>
    </submittedName>
</protein>
<gene>
    <name evidence="2" type="ORF">Tci_648398</name>
</gene>
<proteinExistence type="predicted"/>
<dbReference type="EMBL" id="BKCJ010483442">
    <property type="protein sequence ID" value="GFA76426.1"/>
    <property type="molecule type" value="Genomic_DNA"/>
</dbReference>
<dbReference type="AlphaFoldDB" id="A0A699K5V6"/>
<reference evidence="2" key="1">
    <citation type="journal article" date="2019" name="Sci. Rep.">
        <title>Draft genome of Tanacetum cinerariifolium, the natural source of mosquito coil.</title>
        <authorList>
            <person name="Yamashiro T."/>
            <person name="Shiraishi A."/>
            <person name="Satake H."/>
            <person name="Nakayama K."/>
        </authorList>
    </citation>
    <scope>NUCLEOTIDE SEQUENCE</scope>
</reference>
<name>A0A699K5V6_TANCI</name>